<dbReference type="Gene3D" id="3.30.450.20">
    <property type="entry name" value="PAS domain"/>
    <property type="match status" value="1"/>
</dbReference>
<dbReference type="PANTHER" id="PTHR44757">
    <property type="entry name" value="DIGUANYLATE CYCLASE DGCP"/>
    <property type="match status" value="1"/>
</dbReference>
<dbReference type="InterPro" id="IPR003660">
    <property type="entry name" value="HAMP_dom"/>
</dbReference>
<comment type="caution">
    <text evidence="3">The sequence shown here is derived from an EMBL/GenBank/DDBJ whole genome shotgun (WGS) entry which is preliminary data.</text>
</comment>
<gene>
    <name evidence="3" type="ORF">CCS01_21425</name>
</gene>
<dbReference type="Proteomes" id="UP000239724">
    <property type="component" value="Unassembled WGS sequence"/>
</dbReference>
<proteinExistence type="predicted"/>
<evidence type="ECO:0000256" key="1">
    <source>
        <dbReference type="SAM" id="Phobius"/>
    </source>
</evidence>
<keyword evidence="1" id="KW-1133">Transmembrane helix</keyword>
<name>A0A2S6N4G1_RHOGL</name>
<evidence type="ECO:0000313" key="4">
    <source>
        <dbReference type="Proteomes" id="UP000239724"/>
    </source>
</evidence>
<feature type="transmembrane region" description="Helical" evidence="1">
    <location>
        <begin position="14"/>
        <end position="36"/>
    </location>
</feature>
<dbReference type="PANTHER" id="PTHR44757:SF2">
    <property type="entry name" value="BIOFILM ARCHITECTURE MAINTENANCE PROTEIN MBAA"/>
    <property type="match status" value="1"/>
</dbReference>
<dbReference type="EMBL" id="NHRY01000226">
    <property type="protein sequence ID" value="PPQ29505.1"/>
    <property type="molecule type" value="Genomic_DNA"/>
</dbReference>
<reference evidence="3 4" key="1">
    <citation type="journal article" date="2018" name="Arch. Microbiol.">
        <title>New insights into the metabolic potential of the phototrophic purple bacterium Rhodopila globiformis DSM 161(T) from its draft genome sequence and evidence for a vanadium-dependent nitrogenase.</title>
        <authorList>
            <person name="Imhoff J.F."/>
            <person name="Rahn T."/>
            <person name="Kunzel S."/>
            <person name="Neulinger S.C."/>
        </authorList>
    </citation>
    <scope>NUCLEOTIDE SEQUENCE [LARGE SCALE GENOMIC DNA]</scope>
    <source>
        <strain evidence="3 4">DSM 161</strain>
    </source>
</reference>
<feature type="domain" description="HAMP" evidence="2">
    <location>
        <begin position="44"/>
        <end position="97"/>
    </location>
</feature>
<keyword evidence="1" id="KW-0812">Transmembrane</keyword>
<evidence type="ECO:0000259" key="2">
    <source>
        <dbReference type="PROSITE" id="PS50885"/>
    </source>
</evidence>
<keyword evidence="4" id="KW-1185">Reference proteome</keyword>
<dbReference type="SUPFAM" id="SSF55785">
    <property type="entry name" value="PYP-like sensor domain (PAS domain)"/>
    <property type="match status" value="1"/>
</dbReference>
<sequence length="276" mass="29878">MDVVARLCCLRRTLLIRTCALAGLVLAGVASLLFGLRTLAQTWRDRADPIAALAAAMRHVHDCNAAVRIPGTTPPDQLGNMARALAVFRDNLVARQASETALHRANAVFGTALHGMMQGMIVWGADHQVQFVNRRYFAVHDLPHGCVEPGMDLCEVVKIHCAHGIHPGETEAQAYRKLYGLITSRTPLQQELEVRSGIICQISLQPTPGGGCVVTFEDVTEKRLNERRIAHLARHDTLTGLANGGSFNQVIAAVVSPTTPARRLPSCASTSTASRR</sequence>
<accession>A0A2S6N4G1</accession>
<dbReference type="GO" id="GO:0007165">
    <property type="term" value="P:signal transduction"/>
    <property type="evidence" value="ECO:0007669"/>
    <property type="project" value="InterPro"/>
</dbReference>
<dbReference type="Gene3D" id="6.10.340.10">
    <property type="match status" value="1"/>
</dbReference>
<dbReference type="OrthoDB" id="9793210at2"/>
<dbReference type="PROSITE" id="PS50885">
    <property type="entry name" value="HAMP"/>
    <property type="match status" value="1"/>
</dbReference>
<dbReference type="GO" id="GO:0016020">
    <property type="term" value="C:membrane"/>
    <property type="evidence" value="ECO:0007669"/>
    <property type="project" value="InterPro"/>
</dbReference>
<dbReference type="SUPFAM" id="SSF158472">
    <property type="entry name" value="HAMP domain-like"/>
    <property type="match status" value="1"/>
</dbReference>
<protein>
    <recommendedName>
        <fullName evidence="2">HAMP domain-containing protein</fullName>
    </recommendedName>
</protein>
<dbReference type="Pfam" id="PF12860">
    <property type="entry name" value="PAS_7"/>
    <property type="match status" value="1"/>
</dbReference>
<keyword evidence="1" id="KW-0472">Membrane</keyword>
<dbReference type="InterPro" id="IPR035965">
    <property type="entry name" value="PAS-like_dom_sf"/>
</dbReference>
<dbReference type="InterPro" id="IPR052155">
    <property type="entry name" value="Biofilm_reg_signaling"/>
</dbReference>
<dbReference type="RefSeq" id="WP_104520859.1">
    <property type="nucleotide sequence ID" value="NZ_NHRY01000226.1"/>
</dbReference>
<dbReference type="AlphaFoldDB" id="A0A2S6N4G1"/>
<evidence type="ECO:0000313" key="3">
    <source>
        <dbReference type="EMBL" id="PPQ29505.1"/>
    </source>
</evidence>
<organism evidence="3 4">
    <name type="scientific">Rhodopila globiformis</name>
    <name type="common">Rhodopseudomonas globiformis</name>
    <dbReference type="NCBI Taxonomy" id="1071"/>
    <lineage>
        <taxon>Bacteria</taxon>
        <taxon>Pseudomonadati</taxon>
        <taxon>Pseudomonadota</taxon>
        <taxon>Alphaproteobacteria</taxon>
        <taxon>Acetobacterales</taxon>
        <taxon>Acetobacteraceae</taxon>
        <taxon>Rhodopila</taxon>
    </lineage>
</organism>